<sequence>MRITGKVSLGGKVKARARQLGSWAGRSLTLGLLAAGVLVSAPVLGQGATTAEQHFKAGLEQVEGDKWAAAREEFGAAYAADPQPRYLAALIQAEIATGQDRDAAQHLTTILRRTDLDPKTRAEAEKKLAELAAKLGKTRIQVNIEGAEIRVDGVVVGLSPLQEDIFVDPGQRTFEAKKEGYAPARIVEDVKAGSEPKVGLELRKVETGPTVPGGSAGPNKTMVYAGIGVTGGLVLVGVGLGVVANNLLYSAASDKEYGIGCSGRVDCENQYNDLHDTRITLNYVALGAFIGAGVAGVGTLIYALTAKKSDDVAKPHASVMVGPGGGGLMLTGKF</sequence>
<feature type="domain" description="PEGA" evidence="2">
    <location>
        <begin position="138"/>
        <end position="205"/>
    </location>
</feature>
<evidence type="ECO:0000259" key="2">
    <source>
        <dbReference type="Pfam" id="PF08308"/>
    </source>
</evidence>
<keyword evidence="4" id="KW-1185">Reference proteome</keyword>
<evidence type="ECO:0000256" key="1">
    <source>
        <dbReference type="SAM" id="Phobius"/>
    </source>
</evidence>
<dbReference type="EMBL" id="SSMQ01000011">
    <property type="protein sequence ID" value="TKD09138.1"/>
    <property type="molecule type" value="Genomic_DNA"/>
</dbReference>
<dbReference type="Pfam" id="PF08308">
    <property type="entry name" value="PEGA"/>
    <property type="match status" value="1"/>
</dbReference>
<dbReference type="Proteomes" id="UP000309215">
    <property type="component" value="Unassembled WGS sequence"/>
</dbReference>
<keyword evidence="1" id="KW-0812">Transmembrane</keyword>
<dbReference type="InterPro" id="IPR013229">
    <property type="entry name" value="PEGA"/>
</dbReference>
<evidence type="ECO:0000313" key="4">
    <source>
        <dbReference type="Proteomes" id="UP000309215"/>
    </source>
</evidence>
<accession>A0A4U1JEC6</accession>
<comment type="caution">
    <text evidence="3">The sequence shown here is derived from an EMBL/GenBank/DDBJ whole genome shotgun (WGS) entry which is preliminary data.</text>
</comment>
<proteinExistence type="predicted"/>
<gene>
    <name evidence="3" type="ORF">E8A74_12685</name>
</gene>
<reference evidence="3 4" key="1">
    <citation type="submission" date="2019-04" db="EMBL/GenBank/DDBJ databases">
        <authorList>
            <person name="Li Y."/>
            <person name="Wang J."/>
        </authorList>
    </citation>
    <scope>NUCLEOTIDE SEQUENCE [LARGE SCALE GENOMIC DNA]</scope>
    <source>
        <strain evidence="3 4">DSM 14668</strain>
    </source>
</reference>
<name>A0A4U1JEC6_9BACT</name>
<protein>
    <submittedName>
        <fullName evidence="3">PEGA domain-containing protein</fullName>
    </submittedName>
</protein>
<dbReference type="OrthoDB" id="5378458at2"/>
<dbReference type="AlphaFoldDB" id="A0A4U1JEC6"/>
<evidence type="ECO:0000313" key="3">
    <source>
        <dbReference type="EMBL" id="TKD09138.1"/>
    </source>
</evidence>
<keyword evidence="1" id="KW-0472">Membrane</keyword>
<keyword evidence="1" id="KW-1133">Transmembrane helix</keyword>
<organism evidence="3 4">
    <name type="scientific">Polyangium fumosum</name>
    <dbReference type="NCBI Taxonomy" id="889272"/>
    <lineage>
        <taxon>Bacteria</taxon>
        <taxon>Pseudomonadati</taxon>
        <taxon>Myxococcota</taxon>
        <taxon>Polyangia</taxon>
        <taxon>Polyangiales</taxon>
        <taxon>Polyangiaceae</taxon>
        <taxon>Polyangium</taxon>
    </lineage>
</organism>
<feature type="transmembrane region" description="Helical" evidence="1">
    <location>
        <begin position="283"/>
        <end position="304"/>
    </location>
</feature>